<feature type="domain" description="Beta-ketoacyl-[acyl-carrier-protein] synthase III N-terminal" evidence="11">
    <location>
        <begin position="117"/>
        <end position="194"/>
    </location>
</feature>
<dbReference type="GO" id="GO:0004315">
    <property type="term" value="F:3-oxoacyl-[acyl-carrier-protein] synthase activity"/>
    <property type="evidence" value="ECO:0007669"/>
    <property type="project" value="InterPro"/>
</dbReference>
<dbReference type="InterPro" id="IPR016039">
    <property type="entry name" value="Thiolase-like"/>
</dbReference>
<feature type="active site" evidence="9">
    <location>
        <position position="295"/>
    </location>
</feature>
<keyword evidence="8 9" id="KW-0012">Acyltransferase</keyword>
<dbReference type="GO" id="GO:0044550">
    <property type="term" value="P:secondary metabolite biosynthetic process"/>
    <property type="evidence" value="ECO:0007669"/>
    <property type="project" value="TreeGrafter"/>
</dbReference>
<evidence type="ECO:0000313" key="12">
    <source>
        <dbReference type="EMBL" id="BCK58938.1"/>
    </source>
</evidence>
<dbReference type="HAMAP" id="MF_01815">
    <property type="entry name" value="FabH"/>
    <property type="match status" value="1"/>
</dbReference>
<feature type="region of interest" description="ACP-binding" evidence="9">
    <location>
        <begin position="265"/>
        <end position="269"/>
    </location>
</feature>
<dbReference type="KEGG" id="nwl:NWFMUON74_67100"/>
<dbReference type="Proteomes" id="UP000516173">
    <property type="component" value="Chromosome"/>
</dbReference>
<keyword evidence="5 9" id="KW-0276">Fatty acid metabolism</keyword>
<reference evidence="12 13" key="1">
    <citation type="submission" date="2020-08" db="EMBL/GenBank/DDBJ databases">
        <title>Genome Sequencing of Nocardia wallacei strain FMUON74 and assembly.</title>
        <authorList>
            <person name="Toyokawa M."/>
            <person name="Uesaka K."/>
        </authorList>
    </citation>
    <scope>NUCLEOTIDE SEQUENCE [LARGE SCALE GENOMIC DNA]</scope>
    <source>
        <strain evidence="12 13">FMUON74</strain>
    </source>
</reference>
<dbReference type="EC" id="2.3.1.180" evidence="9"/>
<dbReference type="InterPro" id="IPR004655">
    <property type="entry name" value="FabH"/>
</dbReference>
<comment type="catalytic activity">
    <reaction evidence="9">
        <text>malonyl-[ACP] + acetyl-CoA + H(+) = 3-oxobutanoyl-[ACP] + CO2 + CoA</text>
        <dbReference type="Rhea" id="RHEA:12080"/>
        <dbReference type="Rhea" id="RHEA-COMP:9623"/>
        <dbReference type="Rhea" id="RHEA-COMP:9625"/>
        <dbReference type="ChEBI" id="CHEBI:15378"/>
        <dbReference type="ChEBI" id="CHEBI:16526"/>
        <dbReference type="ChEBI" id="CHEBI:57287"/>
        <dbReference type="ChEBI" id="CHEBI:57288"/>
        <dbReference type="ChEBI" id="CHEBI:78449"/>
        <dbReference type="ChEBI" id="CHEBI:78450"/>
        <dbReference type="EC" id="2.3.1.180"/>
    </reaction>
</comment>
<evidence type="ECO:0000259" key="11">
    <source>
        <dbReference type="Pfam" id="PF08545"/>
    </source>
</evidence>
<keyword evidence="13" id="KW-1185">Reference proteome</keyword>
<evidence type="ECO:0000256" key="5">
    <source>
        <dbReference type="ARBA" id="ARBA00022832"/>
    </source>
</evidence>
<dbReference type="InterPro" id="IPR013751">
    <property type="entry name" value="ACP_syn_III_N"/>
</dbReference>
<dbReference type="AlphaFoldDB" id="A0A7G1KUJ3"/>
<evidence type="ECO:0000256" key="9">
    <source>
        <dbReference type="HAMAP-Rule" id="MF_01815"/>
    </source>
</evidence>
<comment type="subcellular location">
    <subcellularLocation>
        <location evidence="9">Cytoplasm</location>
    </subcellularLocation>
</comment>
<dbReference type="PANTHER" id="PTHR34069">
    <property type="entry name" value="3-OXOACYL-[ACYL-CARRIER-PROTEIN] SYNTHASE 3"/>
    <property type="match status" value="1"/>
</dbReference>
<comment type="similarity">
    <text evidence="1 9">Belongs to the thiolase-like superfamily. FabH family.</text>
</comment>
<keyword evidence="7 9" id="KW-0275">Fatty acid biosynthesis</keyword>
<evidence type="ECO:0000256" key="7">
    <source>
        <dbReference type="ARBA" id="ARBA00023160"/>
    </source>
</evidence>
<comment type="domain">
    <text evidence="9">The last Arg residue of the ACP-binding site is essential for the weak association between ACP/AcpP and FabH.</text>
</comment>
<keyword evidence="6 9" id="KW-0443">Lipid metabolism</keyword>
<accession>A0A7G1KUJ3</accession>
<keyword evidence="2 9" id="KW-0963">Cytoplasm</keyword>
<sequence>MAARLAQVTGAEHTAMLGLGVYRPVRVVTNDEVAGPIASSDEWIRTRSGIKTRRFASDSETIIGMSAAAARDAMAAAGVRPEQIGCVIVATSTWLLLTPAAAPQIATELGLSNPAAFDISAGCAGFCHAVGLASDLVKGGSADHALVIGVERLTDAIDPADRGTAFLFADGAGAVVIGPSDEPGIGPTVWGSDGTQHHAIRQDKDWMEFFGEIEEKGLDAVRPYLAMEGTAVFRWAAHSLKKVCLDAIDRAGLTPADLDAMVPHQANGRIIEIMARELKLPEDCALANDIEEAGNTSAASIPLAMEALLRSGETKPGADALLVAFGAGLSYAAQVVKLPNWHTEGHA</sequence>
<dbReference type="NCBIfam" id="TIGR00747">
    <property type="entry name" value="fabH"/>
    <property type="match status" value="1"/>
</dbReference>
<comment type="subunit">
    <text evidence="9">Homodimer.</text>
</comment>
<feature type="active site" evidence="9">
    <location>
        <position position="123"/>
    </location>
</feature>
<evidence type="ECO:0000256" key="1">
    <source>
        <dbReference type="ARBA" id="ARBA00008642"/>
    </source>
</evidence>
<gene>
    <name evidence="12" type="primary">fabH_2</name>
    <name evidence="9" type="synonym">fabH</name>
    <name evidence="12" type="ORF">NWFMUON74_67100</name>
</gene>
<dbReference type="GO" id="GO:0005737">
    <property type="term" value="C:cytoplasm"/>
    <property type="evidence" value="ECO:0007669"/>
    <property type="project" value="UniProtKB-SubCell"/>
</dbReference>
<dbReference type="InterPro" id="IPR013747">
    <property type="entry name" value="ACP_syn_III_C"/>
</dbReference>
<keyword evidence="3 9" id="KW-0444">Lipid biosynthesis</keyword>
<dbReference type="UniPathway" id="UPA00094"/>
<name>A0A7G1KUJ3_9NOCA</name>
<dbReference type="CDD" id="cd00830">
    <property type="entry name" value="KAS_III"/>
    <property type="match status" value="1"/>
</dbReference>
<evidence type="ECO:0000256" key="2">
    <source>
        <dbReference type="ARBA" id="ARBA00022490"/>
    </source>
</evidence>
<comment type="pathway">
    <text evidence="9">Lipid metabolism; fatty acid biosynthesis.</text>
</comment>
<dbReference type="PANTHER" id="PTHR34069:SF2">
    <property type="entry name" value="BETA-KETOACYL-[ACYL-CARRIER-PROTEIN] SYNTHASE III"/>
    <property type="match status" value="1"/>
</dbReference>
<comment type="function">
    <text evidence="9">Catalyzes the condensation reaction of fatty acid synthesis by the addition to an acyl acceptor of two carbons from malonyl-ACP. Catalyzes the first condensation reaction which initiates fatty acid synthesis and may therefore play a role in governing the total rate of fatty acid production. Possesses both acetoacetyl-ACP synthase and acetyl transacylase activities. Its substrate specificity determines the biosynthesis of branched-chain and/or straight-chain of fatty acids.</text>
</comment>
<organism evidence="12 13">
    <name type="scientific">Nocardia wallacei</name>
    <dbReference type="NCBI Taxonomy" id="480035"/>
    <lineage>
        <taxon>Bacteria</taxon>
        <taxon>Bacillati</taxon>
        <taxon>Actinomycetota</taxon>
        <taxon>Actinomycetes</taxon>
        <taxon>Mycobacteriales</taxon>
        <taxon>Nocardiaceae</taxon>
        <taxon>Nocardia</taxon>
    </lineage>
</organism>
<dbReference type="GeneID" id="80351091"/>
<dbReference type="EMBL" id="AP023396">
    <property type="protein sequence ID" value="BCK58938.1"/>
    <property type="molecule type" value="Genomic_DNA"/>
</dbReference>
<feature type="active site" evidence="9">
    <location>
        <position position="264"/>
    </location>
</feature>
<evidence type="ECO:0000313" key="13">
    <source>
        <dbReference type="Proteomes" id="UP000516173"/>
    </source>
</evidence>
<evidence type="ECO:0000259" key="10">
    <source>
        <dbReference type="Pfam" id="PF08541"/>
    </source>
</evidence>
<feature type="domain" description="Beta-ketoacyl-[acyl-carrier-protein] synthase III C-terminal" evidence="10">
    <location>
        <begin position="249"/>
        <end position="337"/>
    </location>
</feature>
<dbReference type="GO" id="GO:0006633">
    <property type="term" value="P:fatty acid biosynthetic process"/>
    <property type="evidence" value="ECO:0007669"/>
    <property type="project" value="UniProtKB-UniRule"/>
</dbReference>
<dbReference type="Gene3D" id="3.40.47.10">
    <property type="match status" value="2"/>
</dbReference>
<evidence type="ECO:0000256" key="4">
    <source>
        <dbReference type="ARBA" id="ARBA00022679"/>
    </source>
</evidence>
<protein>
    <recommendedName>
        <fullName evidence="9">Beta-ketoacyl-[acyl-carrier-protein] synthase III</fullName>
        <shortName evidence="9">Beta-ketoacyl-ACP synthase III</shortName>
        <shortName evidence="9">KAS III</shortName>
        <ecNumber evidence="9">2.3.1.180</ecNumber>
    </recommendedName>
    <alternativeName>
        <fullName evidence="9">3-oxoacyl-[acyl-carrier-protein] synthase 3</fullName>
    </alternativeName>
    <alternativeName>
        <fullName evidence="9">3-oxoacyl-[acyl-carrier-protein] synthase III</fullName>
    </alternativeName>
</protein>
<dbReference type="Pfam" id="PF08545">
    <property type="entry name" value="ACP_syn_III"/>
    <property type="match status" value="1"/>
</dbReference>
<dbReference type="SUPFAM" id="SSF53901">
    <property type="entry name" value="Thiolase-like"/>
    <property type="match status" value="1"/>
</dbReference>
<evidence type="ECO:0000256" key="6">
    <source>
        <dbReference type="ARBA" id="ARBA00023098"/>
    </source>
</evidence>
<dbReference type="Pfam" id="PF08541">
    <property type="entry name" value="ACP_syn_III_C"/>
    <property type="match status" value="1"/>
</dbReference>
<dbReference type="NCBIfam" id="NF006829">
    <property type="entry name" value="PRK09352.1"/>
    <property type="match status" value="1"/>
</dbReference>
<keyword evidence="4 9" id="KW-0808">Transferase</keyword>
<proteinExistence type="inferred from homology"/>
<dbReference type="GO" id="GO:0033818">
    <property type="term" value="F:beta-ketoacyl-acyl-carrier-protein synthase III activity"/>
    <property type="evidence" value="ECO:0007669"/>
    <property type="project" value="UniProtKB-UniRule"/>
</dbReference>
<evidence type="ECO:0000256" key="8">
    <source>
        <dbReference type="ARBA" id="ARBA00023315"/>
    </source>
</evidence>
<keyword evidence="9" id="KW-0511">Multifunctional enzyme</keyword>
<dbReference type="RefSeq" id="WP_187685600.1">
    <property type="nucleotide sequence ID" value="NZ_AP023396.1"/>
</dbReference>
<evidence type="ECO:0000256" key="3">
    <source>
        <dbReference type="ARBA" id="ARBA00022516"/>
    </source>
</evidence>